<dbReference type="GO" id="GO:0097176">
    <property type="term" value="P:epoxide metabolic process"/>
    <property type="evidence" value="ECO:0007669"/>
    <property type="project" value="TreeGrafter"/>
</dbReference>
<dbReference type="InterPro" id="IPR000639">
    <property type="entry name" value="Epox_hydrolase-like"/>
</dbReference>
<evidence type="ECO:0000313" key="6">
    <source>
        <dbReference type="EMBL" id="TMR23884.1"/>
    </source>
</evidence>
<dbReference type="EMBL" id="VCKX01000249">
    <property type="protein sequence ID" value="TMR23884.1"/>
    <property type="molecule type" value="Genomic_DNA"/>
</dbReference>
<feature type="active site" description="Proton acceptor" evidence="4">
    <location>
        <position position="337"/>
    </location>
</feature>
<evidence type="ECO:0000256" key="4">
    <source>
        <dbReference type="PIRSR" id="PIRSR001112-1"/>
    </source>
</evidence>
<dbReference type="Gene3D" id="3.40.50.1820">
    <property type="entry name" value="alpha/beta hydrolase"/>
    <property type="match status" value="1"/>
</dbReference>
<evidence type="ECO:0000313" key="7">
    <source>
        <dbReference type="Proteomes" id="UP000306628"/>
    </source>
</evidence>
<organism evidence="6 7">
    <name type="scientific">Nonomuraea zeae</name>
    <dbReference type="NCBI Taxonomy" id="1642303"/>
    <lineage>
        <taxon>Bacteria</taxon>
        <taxon>Bacillati</taxon>
        <taxon>Actinomycetota</taxon>
        <taxon>Actinomycetes</taxon>
        <taxon>Streptosporangiales</taxon>
        <taxon>Streptosporangiaceae</taxon>
        <taxon>Nonomuraea</taxon>
    </lineage>
</organism>
<dbReference type="SUPFAM" id="SSF53474">
    <property type="entry name" value="alpha/beta-Hydrolases"/>
    <property type="match status" value="1"/>
</dbReference>
<sequence>MDEFVIDIAQNLLDDLDDRLARTRWPDALDGVGWSYGVPPEAVRELVAYWCGGFSWRAHEARLNALPQYTTEIDGQRVHFAHVRSPRADALPLLLTHGWPSSFADFSRVAGPLSGDFHLVIPSVPGFAFSGPATEPGWGVRRVAAAWAELMDRLGYARYGVQGGDLGALVSPAVARLVPDRVVGVHVNALTAFVTDDMAGLTEAEVARAHGVERWRREFSGYAAIQGTRPQTLAYALTDSPAGLLAWTLDAYASWGQDVGGVPPDDLLTNVALYWLTRTAGSSARIYRESSADWEPPESPGTTPTGVAVFPGDSTVRRYASRAHHVVHWSEFARGGHYAALQAPSLLVDDIRTFFAKLLAT</sequence>
<keyword evidence="3 6" id="KW-0378">Hydrolase</keyword>
<dbReference type="PANTHER" id="PTHR21661">
    <property type="entry name" value="EPOXIDE HYDROLASE 1-RELATED"/>
    <property type="match status" value="1"/>
</dbReference>
<keyword evidence="7" id="KW-1185">Reference proteome</keyword>
<keyword evidence="2" id="KW-0058">Aromatic hydrocarbons catabolism</keyword>
<comment type="similarity">
    <text evidence="1">Belongs to the peptidase S33 family.</text>
</comment>
<dbReference type="PIRSF" id="PIRSF001112">
    <property type="entry name" value="Epoxide_hydrolase"/>
    <property type="match status" value="1"/>
</dbReference>
<dbReference type="PANTHER" id="PTHR21661:SF35">
    <property type="entry name" value="EPOXIDE HYDROLASE"/>
    <property type="match status" value="1"/>
</dbReference>
<feature type="domain" description="Epoxide hydrolase N-terminal" evidence="5">
    <location>
        <begin position="2"/>
        <end position="106"/>
    </location>
</feature>
<feature type="active site" description="Proton donor" evidence="4">
    <location>
        <position position="287"/>
    </location>
</feature>
<dbReference type="InterPro" id="IPR010497">
    <property type="entry name" value="Epoxide_hydro_N"/>
</dbReference>
<protein>
    <submittedName>
        <fullName evidence="6">Epoxide hydrolase</fullName>
    </submittedName>
</protein>
<dbReference type="PRINTS" id="PR00412">
    <property type="entry name" value="EPOXHYDRLASE"/>
</dbReference>
<gene>
    <name evidence="6" type="ORF">ETD85_47310</name>
</gene>
<dbReference type="GO" id="GO:0004301">
    <property type="term" value="F:epoxide hydrolase activity"/>
    <property type="evidence" value="ECO:0007669"/>
    <property type="project" value="TreeGrafter"/>
</dbReference>
<dbReference type="RefSeq" id="WP_138696409.1">
    <property type="nucleotide sequence ID" value="NZ_JBHSAZ010000030.1"/>
</dbReference>
<name>A0A5S4FU16_9ACTN</name>
<dbReference type="AlphaFoldDB" id="A0A5S4FU16"/>
<dbReference type="InterPro" id="IPR016292">
    <property type="entry name" value="Epoxide_hydrolase"/>
</dbReference>
<accession>A0A5S4FU16</accession>
<dbReference type="OrthoDB" id="4654311at2"/>
<evidence type="ECO:0000259" key="5">
    <source>
        <dbReference type="Pfam" id="PF06441"/>
    </source>
</evidence>
<dbReference type="Proteomes" id="UP000306628">
    <property type="component" value="Unassembled WGS sequence"/>
</dbReference>
<proteinExistence type="inferred from homology"/>
<feature type="active site" description="Nucleophile" evidence="4">
    <location>
        <position position="165"/>
    </location>
</feature>
<dbReference type="Pfam" id="PF06441">
    <property type="entry name" value="EHN"/>
    <property type="match status" value="1"/>
</dbReference>
<evidence type="ECO:0000256" key="3">
    <source>
        <dbReference type="ARBA" id="ARBA00022801"/>
    </source>
</evidence>
<dbReference type="InterPro" id="IPR029058">
    <property type="entry name" value="AB_hydrolase_fold"/>
</dbReference>
<evidence type="ECO:0000256" key="2">
    <source>
        <dbReference type="ARBA" id="ARBA00022797"/>
    </source>
</evidence>
<reference evidence="6 7" key="1">
    <citation type="submission" date="2019-05" db="EMBL/GenBank/DDBJ databases">
        <title>Draft genome sequence of Nonomuraea zeae DSM 100528.</title>
        <authorList>
            <person name="Saricaoglu S."/>
            <person name="Isik K."/>
        </authorList>
    </citation>
    <scope>NUCLEOTIDE SEQUENCE [LARGE SCALE GENOMIC DNA]</scope>
    <source>
        <strain evidence="6 7">DSM 100528</strain>
    </source>
</reference>
<evidence type="ECO:0000256" key="1">
    <source>
        <dbReference type="ARBA" id="ARBA00010088"/>
    </source>
</evidence>
<comment type="caution">
    <text evidence="6">The sequence shown here is derived from an EMBL/GenBank/DDBJ whole genome shotgun (WGS) entry which is preliminary data.</text>
</comment>